<sequence length="110" mass="12599">MANVQSNSGNPNVDYEYRRKKNAEDMRMQVISFAIMIFLTLIAFIAVAGDFSKWFIVPFILLLAAIQVIFQLYYFMHMSHKGHEAPALFLYSGVLVGFVTILAFVTIIWI</sequence>
<evidence type="ECO:0000256" key="1">
    <source>
        <dbReference type="ARBA" id="ARBA00004651"/>
    </source>
</evidence>
<evidence type="ECO:0000256" key="4">
    <source>
        <dbReference type="ARBA" id="ARBA00022989"/>
    </source>
</evidence>
<evidence type="ECO:0000256" key="5">
    <source>
        <dbReference type="ARBA" id="ARBA00023136"/>
    </source>
</evidence>
<keyword evidence="4 6" id="KW-1133">Transmembrane helix</keyword>
<comment type="subcellular location">
    <subcellularLocation>
        <location evidence="1">Cell membrane</location>
        <topology evidence="1">Multi-pass membrane protein</topology>
    </subcellularLocation>
</comment>
<name>A0ABU8H9N8_9BACI</name>
<evidence type="ECO:0000256" key="3">
    <source>
        <dbReference type="ARBA" id="ARBA00022692"/>
    </source>
</evidence>
<protein>
    <submittedName>
        <fullName evidence="7">Cytochrome c oxidase subunit IVB</fullName>
    </submittedName>
</protein>
<reference evidence="7 8" key="1">
    <citation type="journal article" date="2018" name="J. Microbiol.">
        <title>Bacillus spongiae sp. nov., isolated from sponge of Jeju Island.</title>
        <authorList>
            <person name="Lee G.E."/>
            <person name="Im W.T."/>
            <person name="Park J.S."/>
        </authorList>
    </citation>
    <scope>NUCLEOTIDE SEQUENCE [LARGE SCALE GENOMIC DNA]</scope>
    <source>
        <strain evidence="7 8">135PIL107-10</strain>
    </source>
</reference>
<dbReference type="Pfam" id="PF03626">
    <property type="entry name" value="COX4_pro"/>
    <property type="match status" value="1"/>
</dbReference>
<dbReference type="InterPro" id="IPR005171">
    <property type="entry name" value="Cyt_c_oxidase_su4_prok"/>
</dbReference>
<dbReference type="EMBL" id="JBBAXC010000002">
    <property type="protein sequence ID" value="MEI5906036.1"/>
    <property type="molecule type" value="Genomic_DNA"/>
</dbReference>
<dbReference type="InterPro" id="IPR014257">
    <property type="entry name" value="Cyt_c_oxidase_su4_bacillaceae"/>
</dbReference>
<evidence type="ECO:0000256" key="6">
    <source>
        <dbReference type="SAM" id="Phobius"/>
    </source>
</evidence>
<evidence type="ECO:0000313" key="8">
    <source>
        <dbReference type="Proteomes" id="UP001312865"/>
    </source>
</evidence>
<dbReference type="RefSeq" id="WP_336585459.1">
    <property type="nucleotide sequence ID" value="NZ_JBBAXC010000002.1"/>
</dbReference>
<evidence type="ECO:0000313" key="7">
    <source>
        <dbReference type="EMBL" id="MEI5906036.1"/>
    </source>
</evidence>
<dbReference type="NCBIfam" id="TIGR02908">
    <property type="entry name" value="CoxD_Bacillus"/>
    <property type="match status" value="1"/>
</dbReference>
<keyword evidence="8" id="KW-1185">Reference proteome</keyword>
<keyword evidence="2" id="KW-1003">Cell membrane</keyword>
<feature type="transmembrane region" description="Helical" evidence="6">
    <location>
        <begin position="88"/>
        <end position="109"/>
    </location>
</feature>
<gene>
    <name evidence="7" type="primary">ctaF</name>
    <name evidence="7" type="ORF">WAK64_02995</name>
</gene>
<dbReference type="Proteomes" id="UP001312865">
    <property type="component" value="Unassembled WGS sequence"/>
</dbReference>
<feature type="transmembrane region" description="Helical" evidence="6">
    <location>
        <begin position="28"/>
        <end position="48"/>
    </location>
</feature>
<evidence type="ECO:0000256" key="2">
    <source>
        <dbReference type="ARBA" id="ARBA00022475"/>
    </source>
</evidence>
<keyword evidence="5 6" id="KW-0472">Membrane</keyword>
<feature type="transmembrane region" description="Helical" evidence="6">
    <location>
        <begin position="54"/>
        <end position="76"/>
    </location>
</feature>
<accession>A0ABU8H9N8</accession>
<organism evidence="7 8">
    <name type="scientific">Bacillus spongiae</name>
    <dbReference type="NCBI Taxonomy" id="2683610"/>
    <lineage>
        <taxon>Bacteria</taxon>
        <taxon>Bacillati</taxon>
        <taxon>Bacillota</taxon>
        <taxon>Bacilli</taxon>
        <taxon>Bacillales</taxon>
        <taxon>Bacillaceae</taxon>
        <taxon>Bacillus</taxon>
    </lineage>
</organism>
<proteinExistence type="predicted"/>
<keyword evidence="3 6" id="KW-0812">Transmembrane</keyword>
<comment type="caution">
    <text evidence="7">The sequence shown here is derived from an EMBL/GenBank/DDBJ whole genome shotgun (WGS) entry which is preliminary data.</text>
</comment>